<dbReference type="InterPro" id="IPR036249">
    <property type="entry name" value="Thioredoxin-like_sf"/>
</dbReference>
<accession>A0ABS6F133</accession>
<protein>
    <submittedName>
        <fullName evidence="2">Glutaredoxin family protein</fullName>
    </submittedName>
</protein>
<proteinExistence type="predicted"/>
<dbReference type="InterPro" id="IPR051548">
    <property type="entry name" value="Grx-like_ET"/>
</dbReference>
<dbReference type="InterPro" id="IPR002109">
    <property type="entry name" value="Glutaredoxin"/>
</dbReference>
<dbReference type="Proteomes" id="UP000736583">
    <property type="component" value="Unassembled WGS sequence"/>
</dbReference>
<organism evidence="2 3">
    <name type="scientific">Clostridium simiarum</name>
    <dbReference type="NCBI Taxonomy" id="2841506"/>
    <lineage>
        <taxon>Bacteria</taxon>
        <taxon>Bacillati</taxon>
        <taxon>Bacillota</taxon>
        <taxon>Clostridia</taxon>
        <taxon>Eubacteriales</taxon>
        <taxon>Clostridiaceae</taxon>
        <taxon>Clostridium</taxon>
    </lineage>
</organism>
<evidence type="ECO:0000313" key="2">
    <source>
        <dbReference type="EMBL" id="MBU5592001.1"/>
    </source>
</evidence>
<dbReference type="PROSITE" id="PS51354">
    <property type="entry name" value="GLUTAREDOXIN_2"/>
    <property type="match status" value="1"/>
</dbReference>
<comment type="caution">
    <text evidence="2">The sequence shown here is derived from an EMBL/GenBank/DDBJ whole genome shotgun (WGS) entry which is preliminary data.</text>
</comment>
<dbReference type="PANTHER" id="PTHR34386:SF1">
    <property type="entry name" value="GLUTAREDOXIN-LIKE PROTEIN NRDH"/>
    <property type="match status" value="1"/>
</dbReference>
<evidence type="ECO:0000259" key="1">
    <source>
        <dbReference type="Pfam" id="PF00462"/>
    </source>
</evidence>
<keyword evidence="3" id="KW-1185">Reference proteome</keyword>
<name>A0ABS6F133_9CLOT</name>
<gene>
    <name evidence="2" type="ORF">KQI89_09490</name>
</gene>
<dbReference type="EMBL" id="JAHLQL010000002">
    <property type="protein sequence ID" value="MBU5592001.1"/>
    <property type="molecule type" value="Genomic_DNA"/>
</dbReference>
<reference evidence="2 3" key="1">
    <citation type="submission" date="2021-06" db="EMBL/GenBank/DDBJ databases">
        <authorList>
            <person name="Sun Q."/>
            <person name="Li D."/>
        </authorList>
    </citation>
    <scope>NUCLEOTIDE SEQUENCE [LARGE SCALE GENOMIC DNA]</scope>
    <source>
        <strain evidence="2 3">MSJ-4</strain>
    </source>
</reference>
<dbReference type="CDD" id="cd02976">
    <property type="entry name" value="NrdH"/>
    <property type="match status" value="1"/>
</dbReference>
<dbReference type="RefSeq" id="WP_032120614.1">
    <property type="nucleotide sequence ID" value="NZ_JAHLQL010000002.1"/>
</dbReference>
<dbReference type="Pfam" id="PF00462">
    <property type="entry name" value="Glutaredoxin"/>
    <property type="match status" value="1"/>
</dbReference>
<evidence type="ECO:0000313" key="3">
    <source>
        <dbReference type="Proteomes" id="UP000736583"/>
    </source>
</evidence>
<sequence>MKKVVMYTSDTCTYCVSAKEYFAENNISYEEKNVKEPTNRKELMAMGIMSVPVIKIDEETVIGFNKEEIESLLSK</sequence>
<dbReference type="Gene3D" id="3.40.30.10">
    <property type="entry name" value="Glutaredoxin"/>
    <property type="match status" value="1"/>
</dbReference>
<feature type="domain" description="Glutaredoxin" evidence="1">
    <location>
        <begin position="4"/>
        <end position="60"/>
    </location>
</feature>
<dbReference type="PANTHER" id="PTHR34386">
    <property type="entry name" value="GLUTAREDOXIN"/>
    <property type="match status" value="1"/>
</dbReference>
<dbReference type="SUPFAM" id="SSF52833">
    <property type="entry name" value="Thioredoxin-like"/>
    <property type="match status" value="1"/>
</dbReference>